<feature type="compositionally biased region" description="Acidic residues" evidence="5">
    <location>
        <begin position="149"/>
        <end position="180"/>
    </location>
</feature>
<feature type="compositionally biased region" description="Basic and acidic residues" evidence="5">
    <location>
        <begin position="504"/>
        <end position="513"/>
    </location>
</feature>
<evidence type="ECO:0000313" key="8">
    <source>
        <dbReference type="EMBL" id="KAG0330559.1"/>
    </source>
</evidence>
<dbReference type="PANTHER" id="PTHR12202:SF0">
    <property type="entry name" value="ESF1 HOMOLOG"/>
    <property type="match status" value="1"/>
</dbReference>
<feature type="compositionally biased region" description="Basic and acidic residues" evidence="5">
    <location>
        <begin position="578"/>
        <end position="615"/>
    </location>
</feature>
<keyword evidence="3" id="KW-0175">Coiled coil</keyword>
<evidence type="ECO:0000256" key="1">
    <source>
        <dbReference type="ARBA" id="ARBA00004604"/>
    </source>
</evidence>
<feature type="region of interest" description="Disordered" evidence="5">
    <location>
        <begin position="655"/>
        <end position="765"/>
    </location>
</feature>
<dbReference type="OrthoDB" id="431825at2759"/>
<comment type="similarity">
    <text evidence="2">Belongs to the ESF1 family.</text>
</comment>
<evidence type="ECO:0000256" key="2">
    <source>
        <dbReference type="ARBA" id="ARBA00009087"/>
    </source>
</evidence>
<feature type="compositionally biased region" description="Basic and acidic residues" evidence="5">
    <location>
        <begin position="626"/>
        <end position="642"/>
    </location>
</feature>
<dbReference type="Proteomes" id="UP000738325">
    <property type="component" value="Unassembled WGS sequence"/>
</dbReference>
<feature type="compositionally biased region" description="Basic and acidic residues" evidence="5">
    <location>
        <begin position="231"/>
        <end position="242"/>
    </location>
</feature>
<feature type="compositionally biased region" description="Acidic residues" evidence="5">
    <location>
        <begin position="93"/>
        <end position="135"/>
    </location>
</feature>
<dbReference type="InterPro" id="IPR012580">
    <property type="entry name" value="NUC153"/>
</dbReference>
<evidence type="ECO:0000256" key="3">
    <source>
        <dbReference type="ARBA" id="ARBA00023054"/>
    </source>
</evidence>
<accession>A0A9P6RZF4</accession>
<dbReference type="EMBL" id="JAAAIP010000001">
    <property type="protein sequence ID" value="KAG0330559.1"/>
    <property type="molecule type" value="Genomic_DNA"/>
</dbReference>
<dbReference type="PANTHER" id="PTHR12202">
    <property type="entry name" value="ESF1 HOMOLOG"/>
    <property type="match status" value="1"/>
</dbReference>
<evidence type="ECO:0000313" key="9">
    <source>
        <dbReference type="Proteomes" id="UP000738325"/>
    </source>
</evidence>
<dbReference type="GO" id="GO:0003723">
    <property type="term" value="F:RNA binding"/>
    <property type="evidence" value="ECO:0007669"/>
    <property type="project" value="TreeGrafter"/>
</dbReference>
<keyword evidence="4" id="KW-0539">Nucleus</keyword>
<dbReference type="InterPro" id="IPR056750">
    <property type="entry name" value="RRM_ESF1"/>
</dbReference>
<evidence type="ECO:0000259" key="7">
    <source>
        <dbReference type="Pfam" id="PF25121"/>
    </source>
</evidence>
<sequence length="765" mass="87251">MAPRPKKGGSSHPEPFQPIKDSRFAHVHRDPRFMQPKKKDSKVTVDSRFSSMLKSKDFSSAPKVDKYGRKLQSAGSDQQMKRFYQLQKGEKGSDEEDEEDEDEDEEDDQEGEDQEGDSEDVDGSESESEDEEGEVYDPMRGRGVISGSDSDESDIDEEAAAELDAEAEGYAQEEEEEEDDVPRGDESHRFACVNLDWDHVKATDLFKVFSGFKPEQGAIRSVRIYPSEFGKERMEREEREGPPAEIFMKKSSSSKNGDDSDSEDEDDEVIDEKTLIKKQTEEGGEEVDNDALRQYQLDRLKYFYAVVDCDSLETAKAICEACDGAEYESSANFFDLRYIPDGMEFEDVPRDEAFGAPENYKPNEFTTQVFQHSNVKLTWDEDDADRIKVTRQKFSKQDLEDMDFKAYLASSDEDSEDEDDVEATKRKYRALLAKGNKDSDDSDADSDDDDKNQEMEITFAPGLSEAASEMLEAKKQRELPVKEETSIEAYRRKEKERKLRRKEARAAKLKGSDDSESESDDQGGEALFSDDEDERLMNDPYFAEEFAGGDMMPSAKSKKGAAANKNTKKAKNDKKKRTKEERLEDNRKKAELELLMEDNRENNQHFNMKEIQKAEKKNKRKKNKARQNEKDNGEDLQDNFKIDVSDPRFSALHDSHHFALDPTNPNFKKTKAMTELLQERQKRTAVMHDENEKKLKQKQGGKGSNNSGHANNKSKNNNNNNSNPKIKVKGTFEDPSLSLLVDTVKRKSAMATEESRNGKRAKKSK</sequence>
<organism evidence="8 9">
    <name type="scientific">Dissophora globulifera</name>
    <dbReference type="NCBI Taxonomy" id="979702"/>
    <lineage>
        <taxon>Eukaryota</taxon>
        <taxon>Fungi</taxon>
        <taxon>Fungi incertae sedis</taxon>
        <taxon>Mucoromycota</taxon>
        <taxon>Mortierellomycotina</taxon>
        <taxon>Mortierellomycetes</taxon>
        <taxon>Mortierellales</taxon>
        <taxon>Mortierellaceae</taxon>
        <taxon>Dissophora</taxon>
    </lineage>
</organism>
<feature type="compositionally biased region" description="Basic and acidic residues" evidence="5">
    <location>
        <begin position="271"/>
        <end position="281"/>
    </location>
</feature>
<evidence type="ECO:0000256" key="5">
    <source>
        <dbReference type="SAM" id="MobiDB-lite"/>
    </source>
</evidence>
<feature type="compositionally biased region" description="Basic residues" evidence="5">
    <location>
        <begin position="566"/>
        <end position="577"/>
    </location>
</feature>
<feature type="compositionally biased region" description="Acidic residues" evidence="5">
    <location>
        <begin position="440"/>
        <end position="451"/>
    </location>
</feature>
<keyword evidence="9" id="KW-1185">Reference proteome</keyword>
<feature type="compositionally biased region" description="Acidic residues" evidence="5">
    <location>
        <begin position="259"/>
        <end position="270"/>
    </location>
</feature>
<feature type="compositionally biased region" description="Acidic residues" evidence="5">
    <location>
        <begin position="514"/>
        <end position="534"/>
    </location>
</feature>
<feature type="compositionally biased region" description="Basic and acidic residues" evidence="5">
    <location>
        <begin position="20"/>
        <end position="45"/>
    </location>
</feature>
<feature type="region of interest" description="Disordered" evidence="5">
    <location>
        <begin position="431"/>
        <end position="642"/>
    </location>
</feature>
<feature type="region of interest" description="Disordered" evidence="5">
    <location>
        <begin position="231"/>
        <end position="289"/>
    </location>
</feature>
<feature type="compositionally biased region" description="Basic residues" evidence="5">
    <location>
        <begin position="616"/>
        <end position="625"/>
    </location>
</feature>
<dbReference type="GO" id="GO:0005730">
    <property type="term" value="C:nucleolus"/>
    <property type="evidence" value="ECO:0007669"/>
    <property type="project" value="UniProtKB-SubCell"/>
</dbReference>
<evidence type="ECO:0000256" key="4">
    <source>
        <dbReference type="ARBA" id="ARBA00023242"/>
    </source>
</evidence>
<dbReference type="InterPro" id="IPR039754">
    <property type="entry name" value="Esf1"/>
</dbReference>
<evidence type="ECO:0000259" key="6">
    <source>
        <dbReference type="Pfam" id="PF08159"/>
    </source>
</evidence>
<proteinExistence type="inferred from homology"/>
<comment type="subcellular location">
    <subcellularLocation>
        <location evidence="1">Nucleus</location>
        <location evidence="1">Nucleolus</location>
    </subcellularLocation>
</comment>
<dbReference type="AlphaFoldDB" id="A0A9P6RZF4"/>
<feature type="domain" description="NUC153" evidence="6">
    <location>
        <begin position="646"/>
        <end position="674"/>
    </location>
</feature>
<feature type="domain" description="ESF1 RRM" evidence="7">
    <location>
        <begin position="188"/>
        <end position="353"/>
    </location>
</feature>
<name>A0A9P6RZF4_9FUNG</name>
<dbReference type="Pfam" id="PF08159">
    <property type="entry name" value="NUC153"/>
    <property type="match status" value="1"/>
</dbReference>
<comment type="caution">
    <text evidence="8">The sequence shown here is derived from an EMBL/GenBank/DDBJ whole genome shotgun (WGS) entry which is preliminary data.</text>
</comment>
<dbReference type="Pfam" id="PF25121">
    <property type="entry name" value="RRM_ESF1"/>
    <property type="match status" value="1"/>
</dbReference>
<feature type="compositionally biased region" description="Basic and acidic residues" evidence="5">
    <location>
        <begin position="677"/>
        <end position="694"/>
    </location>
</feature>
<dbReference type="GO" id="GO:0006364">
    <property type="term" value="P:rRNA processing"/>
    <property type="evidence" value="ECO:0007669"/>
    <property type="project" value="InterPro"/>
</dbReference>
<feature type="region of interest" description="Disordered" evidence="5">
    <location>
        <begin position="1"/>
        <end position="187"/>
    </location>
</feature>
<reference evidence="8" key="1">
    <citation type="journal article" date="2020" name="Fungal Divers.">
        <title>Resolving the Mortierellaceae phylogeny through synthesis of multi-gene phylogenetics and phylogenomics.</title>
        <authorList>
            <person name="Vandepol N."/>
            <person name="Liber J."/>
            <person name="Desiro A."/>
            <person name="Na H."/>
            <person name="Kennedy M."/>
            <person name="Barry K."/>
            <person name="Grigoriev I.V."/>
            <person name="Miller A.N."/>
            <person name="O'Donnell K."/>
            <person name="Stajich J.E."/>
            <person name="Bonito G."/>
        </authorList>
    </citation>
    <scope>NUCLEOTIDE SEQUENCE</scope>
    <source>
        <strain evidence="8">REB-010B</strain>
    </source>
</reference>
<gene>
    <name evidence="8" type="primary">ESF1</name>
    <name evidence="8" type="ORF">BGZ99_000030</name>
</gene>
<feature type="compositionally biased region" description="Basic and acidic residues" evidence="5">
    <location>
        <begin position="471"/>
        <end position="497"/>
    </location>
</feature>
<protein>
    <submittedName>
        <fullName evidence="8">Pre-rRNA-processing protein esf1</fullName>
    </submittedName>
</protein>
<feature type="compositionally biased region" description="Low complexity" evidence="5">
    <location>
        <begin position="704"/>
        <end position="725"/>
    </location>
</feature>